<dbReference type="NCBIfam" id="TIGR00670">
    <property type="entry name" value="asp_carb_tr"/>
    <property type="match status" value="1"/>
</dbReference>
<organism evidence="11">
    <name type="scientific">Amphora coffeiformis</name>
    <dbReference type="NCBI Taxonomy" id="265554"/>
    <lineage>
        <taxon>Eukaryota</taxon>
        <taxon>Sar</taxon>
        <taxon>Stramenopiles</taxon>
        <taxon>Ochrophyta</taxon>
        <taxon>Bacillariophyta</taxon>
        <taxon>Bacillariophyceae</taxon>
        <taxon>Bacillariophycidae</taxon>
        <taxon>Thalassiophysales</taxon>
        <taxon>Catenulaceae</taxon>
        <taxon>Amphora</taxon>
    </lineage>
</organism>
<dbReference type="InterPro" id="IPR006130">
    <property type="entry name" value="Asp/Orn_carbamoylTrfase"/>
</dbReference>
<evidence type="ECO:0000256" key="3">
    <source>
        <dbReference type="ARBA" id="ARBA00013008"/>
    </source>
</evidence>
<dbReference type="NCBIfam" id="NF002032">
    <property type="entry name" value="PRK00856.1"/>
    <property type="match status" value="1"/>
</dbReference>
<dbReference type="PROSITE" id="PS00097">
    <property type="entry name" value="CARBAMOYLTRANSFERASE"/>
    <property type="match status" value="1"/>
</dbReference>
<dbReference type="GO" id="GO:0016597">
    <property type="term" value="F:amino acid binding"/>
    <property type="evidence" value="ECO:0007669"/>
    <property type="project" value="InterPro"/>
</dbReference>
<comment type="pathway">
    <text evidence="1">Pyrimidine metabolism; UMP biosynthesis via de novo pathway; (S)-dihydroorotate from bicarbonate: step 2/3.</text>
</comment>
<evidence type="ECO:0000313" key="11">
    <source>
        <dbReference type="EMBL" id="CAE0403180.1"/>
    </source>
</evidence>
<accession>A0A7S3KWN1</accession>
<sequence length="402" mass="44311">MPLSSPSFLKLLLFRRISSFSSPSTTFELFGQGSVYATSRRRTSSTSSSPSSSLFGPSFYTFPRYRSMDLPALTEDPSSWKGSSVLSVNQITPSGLELLFTVAQEMRTLVRTKGGDSRLQHKLVSTIFYEASTRTACSFQAAMMRLGGKHIHVDGAHGNTSAAKKGETLEDTIMCLECYTDVTVLRHPVQGSVGRVMEVATKPILNAGDGVGEHPTQALLDVFTIYDELKLSAGPKALVVVLLGDLKHGRTVHSLAKLLAVAPIWKDKLVLRYCAPRGLEMPAYIMDFVNHVPNVQQETCASLSEACANADVMYVTRVQKERFATDAEYEQVKGSYVVNNETLGLCKKDMIVLHPLPRVDEIATEVDADPRAAYFRQMENGMFVRMAILALVLGKREPWTEN</sequence>
<comment type="function">
    <text evidence="6">Catalyzes the condensation of carbamoyl phosphate and aspartate to form carbamoyl aspartate and inorganic phosphate, the committed step in the de novo pyrimidine nucleotide biosynthesis pathway.</text>
</comment>
<dbReference type="FunFam" id="3.40.50.1370:FF:000002">
    <property type="entry name" value="Aspartate carbamoyltransferase 2"/>
    <property type="match status" value="1"/>
</dbReference>
<dbReference type="InterPro" id="IPR002082">
    <property type="entry name" value="Asp_carbamoyltransf"/>
</dbReference>
<evidence type="ECO:0000256" key="4">
    <source>
        <dbReference type="ARBA" id="ARBA00022679"/>
    </source>
</evidence>
<dbReference type="PANTHER" id="PTHR45753:SF6">
    <property type="entry name" value="ASPARTATE CARBAMOYLTRANSFERASE"/>
    <property type="match status" value="1"/>
</dbReference>
<proteinExistence type="inferred from homology"/>
<dbReference type="PANTHER" id="PTHR45753">
    <property type="entry name" value="ORNITHINE CARBAMOYLTRANSFERASE, MITOCHONDRIAL"/>
    <property type="match status" value="1"/>
</dbReference>
<evidence type="ECO:0000256" key="7">
    <source>
        <dbReference type="ARBA" id="ARBA00048859"/>
    </source>
</evidence>
<name>A0A7S3KWN1_9STRA</name>
<evidence type="ECO:0000256" key="5">
    <source>
        <dbReference type="ARBA" id="ARBA00022975"/>
    </source>
</evidence>
<dbReference type="UniPathway" id="UPA00070">
    <property type="reaction ID" value="UER00116"/>
</dbReference>
<evidence type="ECO:0000256" key="8">
    <source>
        <dbReference type="RuleBase" id="RU003634"/>
    </source>
</evidence>
<dbReference type="GO" id="GO:0006207">
    <property type="term" value="P:'de novo' pyrimidine nucleobase biosynthetic process"/>
    <property type="evidence" value="ECO:0007669"/>
    <property type="project" value="InterPro"/>
</dbReference>
<dbReference type="InterPro" id="IPR036901">
    <property type="entry name" value="Asp/Orn_carbamoylTrfase_sf"/>
</dbReference>
<dbReference type="PRINTS" id="PR00101">
    <property type="entry name" value="ATCASE"/>
</dbReference>
<comment type="similarity">
    <text evidence="2">Belongs to the aspartate/ornithine carbamoyltransferase superfamily. ATCase family.</text>
</comment>
<dbReference type="PRINTS" id="PR00100">
    <property type="entry name" value="AOTCASE"/>
</dbReference>
<dbReference type="AlphaFoldDB" id="A0A7S3KWN1"/>
<feature type="domain" description="Aspartate/ornithine carbamoyltransferase Asp/Orn-binding" evidence="9">
    <location>
        <begin position="239"/>
        <end position="391"/>
    </location>
</feature>
<feature type="domain" description="Aspartate/ornithine carbamoyltransferase carbamoyl-P binding" evidence="10">
    <location>
        <begin position="85"/>
        <end position="226"/>
    </location>
</feature>
<evidence type="ECO:0000256" key="6">
    <source>
        <dbReference type="ARBA" id="ARBA00043884"/>
    </source>
</evidence>
<evidence type="ECO:0000259" key="9">
    <source>
        <dbReference type="Pfam" id="PF00185"/>
    </source>
</evidence>
<dbReference type="GO" id="GO:0006520">
    <property type="term" value="P:amino acid metabolic process"/>
    <property type="evidence" value="ECO:0007669"/>
    <property type="project" value="InterPro"/>
</dbReference>
<dbReference type="GO" id="GO:0004070">
    <property type="term" value="F:aspartate carbamoyltransferase activity"/>
    <property type="evidence" value="ECO:0007669"/>
    <property type="project" value="UniProtKB-EC"/>
</dbReference>
<keyword evidence="4 8" id="KW-0808">Transferase</keyword>
<reference evidence="11" key="1">
    <citation type="submission" date="2021-01" db="EMBL/GenBank/DDBJ databases">
        <authorList>
            <person name="Corre E."/>
            <person name="Pelletier E."/>
            <person name="Niang G."/>
            <person name="Scheremetjew M."/>
            <person name="Finn R."/>
            <person name="Kale V."/>
            <person name="Holt S."/>
            <person name="Cochrane G."/>
            <person name="Meng A."/>
            <person name="Brown T."/>
            <person name="Cohen L."/>
        </authorList>
    </citation>
    <scope>NUCLEOTIDE SEQUENCE</scope>
    <source>
        <strain evidence="11">CCMP127</strain>
    </source>
</reference>
<evidence type="ECO:0000256" key="1">
    <source>
        <dbReference type="ARBA" id="ARBA00004852"/>
    </source>
</evidence>
<dbReference type="InterPro" id="IPR006131">
    <property type="entry name" value="Asp_carbamoyltransf_Asp/Orn-bd"/>
</dbReference>
<dbReference type="GO" id="GO:0044205">
    <property type="term" value="P:'de novo' UMP biosynthetic process"/>
    <property type="evidence" value="ECO:0007669"/>
    <property type="project" value="UniProtKB-UniPathway"/>
</dbReference>
<dbReference type="InterPro" id="IPR006132">
    <property type="entry name" value="Asp/Orn_carbamoyltranf_P-bd"/>
</dbReference>
<gene>
    <name evidence="11" type="ORF">ACOF00016_LOCUS1403</name>
</gene>
<comment type="catalytic activity">
    <reaction evidence="7">
        <text>carbamoyl phosphate + L-aspartate = N-carbamoyl-L-aspartate + phosphate + H(+)</text>
        <dbReference type="Rhea" id="RHEA:20013"/>
        <dbReference type="ChEBI" id="CHEBI:15378"/>
        <dbReference type="ChEBI" id="CHEBI:29991"/>
        <dbReference type="ChEBI" id="CHEBI:32814"/>
        <dbReference type="ChEBI" id="CHEBI:43474"/>
        <dbReference type="ChEBI" id="CHEBI:58228"/>
        <dbReference type="EC" id="2.1.3.2"/>
    </reaction>
</comment>
<dbReference type="SUPFAM" id="SSF53671">
    <property type="entry name" value="Aspartate/ornithine carbamoyltransferase"/>
    <property type="match status" value="1"/>
</dbReference>
<dbReference type="Pfam" id="PF00185">
    <property type="entry name" value="OTCace"/>
    <property type="match status" value="1"/>
</dbReference>
<keyword evidence="5" id="KW-0665">Pyrimidine biosynthesis</keyword>
<dbReference type="Pfam" id="PF02729">
    <property type="entry name" value="OTCace_N"/>
    <property type="match status" value="1"/>
</dbReference>
<evidence type="ECO:0000259" key="10">
    <source>
        <dbReference type="Pfam" id="PF02729"/>
    </source>
</evidence>
<protein>
    <recommendedName>
        <fullName evidence="3">aspartate carbamoyltransferase</fullName>
        <ecNumber evidence="3">2.1.3.2</ecNumber>
    </recommendedName>
</protein>
<evidence type="ECO:0000256" key="2">
    <source>
        <dbReference type="ARBA" id="ARBA00008896"/>
    </source>
</evidence>
<dbReference type="Gene3D" id="3.40.50.1370">
    <property type="entry name" value="Aspartate/ornithine carbamoyltransferase"/>
    <property type="match status" value="2"/>
</dbReference>
<dbReference type="EC" id="2.1.3.2" evidence="3"/>
<dbReference type="EMBL" id="HBIM01001603">
    <property type="protein sequence ID" value="CAE0403180.1"/>
    <property type="molecule type" value="Transcribed_RNA"/>
</dbReference>